<evidence type="ECO:0000313" key="1">
    <source>
        <dbReference type="EMBL" id="GGK12167.1"/>
    </source>
</evidence>
<dbReference type="EMBL" id="BMPP01000001">
    <property type="protein sequence ID" value="GGK12167.1"/>
    <property type="molecule type" value="Genomic_DNA"/>
</dbReference>
<proteinExistence type="predicted"/>
<reference evidence="2" key="1">
    <citation type="journal article" date="2019" name="Int. J. Syst. Evol. Microbiol.">
        <title>The Global Catalogue of Microorganisms (GCM) 10K type strain sequencing project: providing services to taxonomists for standard genome sequencing and annotation.</title>
        <authorList>
            <consortium name="The Broad Institute Genomics Platform"/>
            <consortium name="The Broad Institute Genome Sequencing Center for Infectious Disease"/>
            <person name="Wu L."/>
            <person name="Ma J."/>
        </authorList>
    </citation>
    <scope>NUCLEOTIDE SEQUENCE [LARGE SCALE GENOMIC DNA]</scope>
    <source>
        <strain evidence="2">JCM 30331</strain>
    </source>
</reference>
<name>A0ABQ2EH11_9DEIO</name>
<protein>
    <submittedName>
        <fullName evidence="1">Uncharacterized protein</fullName>
    </submittedName>
</protein>
<accession>A0ABQ2EH11</accession>
<sequence>MPCGKLCTGRRRTGAGTSLLLRNSSTDDALLPGRPREHALVGKGRIRPDLPAQGLRLPLDQPHLSAVALQEGTGHDIGYLSPLSGSLQCLSGTDPCGF</sequence>
<comment type="caution">
    <text evidence="1">The sequence shown here is derived from an EMBL/GenBank/DDBJ whole genome shotgun (WGS) entry which is preliminary data.</text>
</comment>
<dbReference type="Proteomes" id="UP000647587">
    <property type="component" value="Unassembled WGS sequence"/>
</dbReference>
<evidence type="ECO:0000313" key="2">
    <source>
        <dbReference type="Proteomes" id="UP000647587"/>
    </source>
</evidence>
<gene>
    <name evidence="1" type="ORF">GCM10008955_01750</name>
</gene>
<keyword evidence="2" id="KW-1185">Reference proteome</keyword>
<organism evidence="1 2">
    <name type="scientific">Deinococcus malanensis</name>
    <dbReference type="NCBI Taxonomy" id="1706855"/>
    <lineage>
        <taxon>Bacteria</taxon>
        <taxon>Thermotogati</taxon>
        <taxon>Deinococcota</taxon>
        <taxon>Deinococci</taxon>
        <taxon>Deinococcales</taxon>
        <taxon>Deinococcaceae</taxon>
        <taxon>Deinococcus</taxon>
    </lineage>
</organism>